<keyword evidence="1" id="KW-0732">Signal</keyword>
<dbReference type="Proteomes" id="UP001153712">
    <property type="component" value="Chromosome 1"/>
</dbReference>
<evidence type="ECO:0000313" key="3">
    <source>
        <dbReference type="Proteomes" id="UP001153712"/>
    </source>
</evidence>
<name>A0A9N9T9W7_PHYSR</name>
<protein>
    <submittedName>
        <fullName evidence="2">Uncharacterized protein</fullName>
    </submittedName>
</protein>
<feature type="signal peptide" evidence="1">
    <location>
        <begin position="1"/>
        <end position="21"/>
    </location>
</feature>
<evidence type="ECO:0000313" key="2">
    <source>
        <dbReference type="EMBL" id="CAG9853989.1"/>
    </source>
</evidence>
<feature type="chain" id="PRO_5040316009" evidence="1">
    <location>
        <begin position="22"/>
        <end position="466"/>
    </location>
</feature>
<proteinExistence type="predicted"/>
<dbReference type="AlphaFoldDB" id="A0A9N9T9W7"/>
<dbReference type="EMBL" id="OU900094">
    <property type="protein sequence ID" value="CAG9853989.1"/>
    <property type="molecule type" value="Genomic_DNA"/>
</dbReference>
<dbReference type="OrthoDB" id="6758051at2759"/>
<organism evidence="2 3">
    <name type="scientific">Phyllotreta striolata</name>
    <name type="common">Striped flea beetle</name>
    <name type="synonym">Crioceris striolata</name>
    <dbReference type="NCBI Taxonomy" id="444603"/>
    <lineage>
        <taxon>Eukaryota</taxon>
        <taxon>Metazoa</taxon>
        <taxon>Ecdysozoa</taxon>
        <taxon>Arthropoda</taxon>
        <taxon>Hexapoda</taxon>
        <taxon>Insecta</taxon>
        <taxon>Pterygota</taxon>
        <taxon>Neoptera</taxon>
        <taxon>Endopterygota</taxon>
        <taxon>Coleoptera</taxon>
        <taxon>Polyphaga</taxon>
        <taxon>Cucujiformia</taxon>
        <taxon>Chrysomeloidea</taxon>
        <taxon>Chrysomelidae</taxon>
        <taxon>Galerucinae</taxon>
        <taxon>Alticini</taxon>
        <taxon>Phyllotreta</taxon>
    </lineage>
</organism>
<sequence length="466" mass="49919">MAAFKLTFFLCAAFLIFQANALPQAQYEDVESTSVIDLIKKLVKRIEGTLDWVVAEGEDVIAAITPEKWDEVQKKTVDVTTKVLSAVMKRITDDVSKFGDNTPEGKKLAGCIVSSGSAMVSVPVTFYDDASKCLKTDLLALVKALGPVIKDLASVQVDAKKAADGIDKCSGDSVQGLLCVVGVAGDVLKVVGEIPAKVQTDIAPLEAAAKAALNSLSSCVKSEIPVYFKNAGTVLDSVAACATLSVGKSNYGTDLVDIIQKIVQVAEKVVDNFIEVLNTLIIEVKKNFSNAQTEVLKLVDKVATREMDKFNKIIIDVSKQSDVDGQDLIKCIASEEHESIIVAKNLVESITTCARNDLVAFLIRLHPLITDLSIVQNLAKTELANLSNCEGSDTKAVLCVLNVATNVIDIISQQVPKISQDVQPVLDNWPILKSAVVSCWKNTTKPGVISDAANVINKIAACDKQN</sequence>
<keyword evidence="3" id="KW-1185">Reference proteome</keyword>
<evidence type="ECO:0000256" key="1">
    <source>
        <dbReference type="SAM" id="SignalP"/>
    </source>
</evidence>
<reference evidence="2" key="1">
    <citation type="submission" date="2022-01" db="EMBL/GenBank/DDBJ databases">
        <authorList>
            <person name="King R."/>
        </authorList>
    </citation>
    <scope>NUCLEOTIDE SEQUENCE</scope>
</reference>
<gene>
    <name evidence="2" type="ORF">PHYEVI_LOCUS456</name>
</gene>
<accession>A0A9N9T9W7</accession>